<dbReference type="eggNOG" id="COG1385">
    <property type="taxonomic scope" value="Bacteria"/>
</dbReference>
<evidence type="ECO:0000256" key="8">
    <source>
        <dbReference type="ARBA" id="ARBA00022679"/>
    </source>
</evidence>
<evidence type="ECO:0000256" key="3">
    <source>
        <dbReference type="ARBA" id="ARBA00012328"/>
    </source>
</evidence>
<dbReference type="InterPro" id="IPR029028">
    <property type="entry name" value="Alpha/beta_knot_MTases"/>
</dbReference>
<dbReference type="HOGENOM" id="CLU_067442_4_0_5"/>
<organism evidence="15 16">
    <name type="scientific">Bartonella rochalimae ATCC BAA-1498</name>
    <dbReference type="NCBI Taxonomy" id="685782"/>
    <lineage>
        <taxon>Bacteria</taxon>
        <taxon>Pseudomonadati</taxon>
        <taxon>Pseudomonadota</taxon>
        <taxon>Alphaproteobacteria</taxon>
        <taxon>Hyphomicrobiales</taxon>
        <taxon>Bartonellaceae</taxon>
        <taxon>Bartonella</taxon>
    </lineage>
</organism>
<accession>A0A067WNM1</accession>
<dbReference type="Pfam" id="PF20260">
    <property type="entry name" value="PUA_4"/>
    <property type="match status" value="1"/>
</dbReference>
<evidence type="ECO:0000256" key="1">
    <source>
        <dbReference type="ARBA" id="ARBA00004496"/>
    </source>
</evidence>
<evidence type="ECO:0000256" key="6">
    <source>
        <dbReference type="ARBA" id="ARBA00022552"/>
    </source>
</evidence>
<name>A0A067WNM1_9HYPH</name>
<dbReference type="Gene3D" id="2.40.240.20">
    <property type="entry name" value="Hypothetical PUA domain-like, domain 1"/>
    <property type="match status" value="1"/>
</dbReference>
<dbReference type="RefSeq" id="WP_051668835.1">
    <property type="nucleotide sequence ID" value="NZ_KL407337.1"/>
</dbReference>
<sequence length="260" mass="29475">MRANYKLKRLFVRQLLALNEEIVIEGQQASYLIHVLRMKEGAEILLFNGQDGEWLAKLLFIKKKIVVARLIRQERLQPIHSDLFYCFAPLKHMRLDYVIQKAVEMGVSVLYPVITHHTQVTRINMARIEANIIEASEQCGILSLPKCAPAVSLETFLENWDKAHALFFCDELNESYNPIPLLRKHGTKPLGVLIGPEGGFSEEERVFLKKYPFVFSVSLGPRILRADTAAVAALTLVNATMGDWSIGQETCNIIQNNSLK</sequence>
<keyword evidence="5 12" id="KW-0963">Cytoplasm</keyword>
<keyword evidence="7 12" id="KW-0489">Methyltransferase</keyword>
<evidence type="ECO:0000256" key="12">
    <source>
        <dbReference type="PIRNR" id="PIRNR015601"/>
    </source>
</evidence>
<dbReference type="GO" id="GO:0005737">
    <property type="term" value="C:cytoplasm"/>
    <property type="evidence" value="ECO:0007669"/>
    <property type="project" value="UniProtKB-SubCell"/>
</dbReference>
<dbReference type="OrthoDB" id="9815641at2"/>
<comment type="subcellular location">
    <subcellularLocation>
        <location evidence="1 12">Cytoplasm</location>
    </subcellularLocation>
</comment>
<evidence type="ECO:0000256" key="2">
    <source>
        <dbReference type="ARBA" id="ARBA00005528"/>
    </source>
</evidence>
<protein>
    <recommendedName>
        <fullName evidence="4 12">Ribosomal RNA small subunit methyltransferase E</fullName>
        <ecNumber evidence="3 12">2.1.1.193</ecNumber>
    </recommendedName>
</protein>
<feature type="domain" description="Ribosomal RNA small subunit methyltransferase E methyltransferase" evidence="13">
    <location>
        <begin position="82"/>
        <end position="237"/>
    </location>
</feature>
<dbReference type="SUPFAM" id="SSF88697">
    <property type="entry name" value="PUA domain-like"/>
    <property type="match status" value="1"/>
</dbReference>
<dbReference type="AlphaFoldDB" id="A0A067WNM1"/>
<dbReference type="InterPro" id="IPR006700">
    <property type="entry name" value="RsmE"/>
</dbReference>
<evidence type="ECO:0000256" key="7">
    <source>
        <dbReference type="ARBA" id="ARBA00022603"/>
    </source>
</evidence>
<dbReference type="InterPro" id="IPR015947">
    <property type="entry name" value="PUA-like_sf"/>
</dbReference>
<evidence type="ECO:0000313" key="15">
    <source>
        <dbReference type="EMBL" id="KEC57502.1"/>
    </source>
</evidence>
<comment type="catalytic activity">
    <reaction evidence="11 12">
        <text>uridine(1498) in 16S rRNA + S-adenosyl-L-methionine = N(3)-methyluridine(1498) in 16S rRNA + S-adenosyl-L-homocysteine + H(+)</text>
        <dbReference type="Rhea" id="RHEA:42920"/>
        <dbReference type="Rhea" id="RHEA-COMP:10283"/>
        <dbReference type="Rhea" id="RHEA-COMP:10284"/>
        <dbReference type="ChEBI" id="CHEBI:15378"/>
        <dbReference type="ChEBI" id="CHEBI:57856"/>
        <dbReference type="ChEBI" id="CHEBI:59789"/>
        <dbReference type="ChEBI" id="CHEBI:65315"/>
        <dbReference type="ChEBI" id="CHEBI:74502"/>
        <dbReference type="EC" id="2.1.1.193"/>
    </reaction>
</comment>
<dbReference type="EC" id="2.1.1.193" evidence="3 12"/>
<dbReference type="InterPro" id="IPR046887">
    <property type="entry name" value="RsmE_PUA-like"/>
</dbReference>
<evidence type="ECO:0000256" key="9">
    <source>
        <dbReference type="ARBA" id="ARBA00022691"/>
    </source>
</evidence>
<keyword evidence="16" id="KW-1185">Reference proteome</keyword>
<dbReference type="GO" id="GO:0070475">
    <property type="term" value="P:rRNA base methylation"/>
    <property type="evidence" value="ECO:0007669"/>
    <property type="project" value="TreeGrafter"/>
</dbReference>
<comment type="caution">
    <text evidence="15">The sequence shown here is derived from an EMBL/GenBank/DDBJ whole genome shotgun (WGS) entry which is preliminary data.</text>
</comment>
<dbReference type="Pfam" id="PF04452">
    <property type="entry name" value="Methyltrans_RNA"/>
    <property type="match status" value="1"/>
</dbReference>
<evidence type="ECO:0000256" key="11">
    <source>
        <dbReference type="ARBA" id="ARBA00047944"/>
    </source>
</evidence>
<dbReference type="PANTHER" id="PTHR30027:SF3">
    <property type="entry name" value="16S RRNA (URACIL(1498)-N(3))-METHYLTRANSFERASE"/>
    <property type="match status" value="1"/>
</dbReference>
<dbReference type="InterPro" id="IPR029026">
    <property type="entry name" value="tRNA_m1G_MTases_N"/>
</dbReference>
<keyword evidence="8 12" id="KW-0808">Transferase</keyword>
<dbReference type="PIRSF" id="PIRSF015601">
    <property type="entry name" value="MTase_slr0722"/>
    <property type="match status" value="1"/>
</dbReference>
<evidence type="ECO:0000259" key="13">
    <source>
        <dbReference type="Pfam" id="PF04452"/>
    </source>
</evidence>
<dbReference type="PATRIC" id="fig|685782.3.peg.155"/>
<dbReference type="NCBIfam" id="TIGR00046">
    <property type="entry name" value="RsmE family RNA methyltransferase"/>
    <property type="match status" value="1"/>
</dbReference>
<dbReference type="EMBL" id="AHPK01000001">
    <property type="protein sequence ID" value="KEC57502.1"/>
    <property type="molecule type" value="Genomic_DNA"/>
</dbReference>
<evidence type="ECO:0000259" key="14">
    <source>
        <dbReference type="Pfam" id="PF20260"/>
    </source>
</evidence>
<dbReference type="PANTHER" id="PTHR30027">
    <property type="entry name" value="RIBOSOMAL RNA SMALL SUBUNIT METHYLTRANSFERASE E"/>
    <property type="match status" value="1"/>
</dbReference>
<evidence type="ECO:0000256" key="4">
    <source>
        <dbReference type="ARBA" id="ARBA00013673"/>
    </source>
</evidence>
<dbReference type="SUPFAM" id="SSF75217">
    <property type="entry name" value="alpha/beta knot"/>
    <property type="match status" value="1"/>
</dbReference>
<reference evidence="15 16" key="1">
    <citation type="submission" date="2012-04" db="EMBL/GenBank/DDBJ databases">
        <title>The Genome Sequence of Bartonella rochalimae BMGH.</title>
        <authorList>
            <consortium name="The Broad Institute Genome Sequencing Platform"/>
            <consortium name="The Broad Institute Genome Sequencing Center for Infectious Disease"/>
            <person name="Feldgarden M."/>
            <person name="Kirby J."/>
            <person name="Kosoy M."/>
            <person name="Birtles R."/>
            <person name="Probert W.S."/>
            <person name="Chiaraviglio L."/>
            <person name="Walker B."/>
            <person name="Young S.K."/>
            <person name="Zeng Q."/>
            <person name="Gargeya S."/>
            <person name="Fitzgerald M."/>
            <person name="Haas B."/>
            <person name="Abouelleil A."/>
            <person name="Alvarado L."/>
            <person name="Arachchi H.M."/>
            <person name="Berlin A.M."/>
            <person name="Chapman S.B."/>
            <person name="Goldberg J."/>
            <person name="Griggs A."/>
            <person name="Gujja S."/>
            <person name="Hansen M."/>
            <person name="Howarth C."/>
            <person name="Imamovic A."/>
            <person name="Larimer J."/>
            <person name="McCowen C."/>
            <person name="Montmayeur A."/>
            <person name="Murphy C."/>
            <person name="Neiman D."/>
            <person name="Pearson M."/>
            <person name="Priest M."/>
            <person name="Roberts A."/>
            <person name="Saif S."/>
            <person name="Shea T."/>
            <person name="Sisk P."/>
            <person name="Sykes S."/>
            <person name="Wortman J."/>
            <person name="Nusbaum C."/>
            <person name="Birren B."/>
        </authorList>
    </citation>
    <scope>NUCLEOTIDE SEQUENCE [LARGE SCALE GENOMIC DNA]</scope>
    <source>
        <strain evidence="15 16">ATCC BAA-1498</strain>
    </source>
</reference>
<keyword evidence="9 12" id="KW-0949">S-adenosyl-L-methionine</keyword>
<comment type="function">
    <text evidence="10 12">Specifically methylates the N3 position of the uracil ring of uridine 1498 (m3U1498) in 16S rRNA. Acts on the fully assembled 30S ribosomal subunit.</text>
</comment>
<dbReference type="InterPro" id="IPR046886">
    <property type="entry name" value="RsmE_MTase_dom"/>
</dbReference>
<evidence type="ECO:0000313" key="16">
    <source>
        <dbReference type="Proteomes" id="UP000027336"/>
    </source>
</evidence>
<evidence type="ECO:0000256" key="5">
    <source>
        <dbReference type="ARBA" id="ARBA00022490"/>
    </source>
</evidence>
<proteinExistence type="inferred from homology"/>
<comment type="similarity">
    <text evidence="2 12">Belongs to the RNA methyltransferase RsmE family.</text>
</comment>
<keyword evidence="6 12" id="KW-0698">rRNA processing</keyword>
<feature type="domain" description="Ribosomal RNA small subunit methyltransferase E PUA-like" evidence="14">
    <location>
        <begin position="24"/>
        <end position="70"/>
    </location>
</feature>
<dbReference type="GO" id="GO:0070042">
    <property type="term" value="F:rRNA (uridine-N3-)-methyltransferase activity"/>
    <property type="evidence" value="ECO:0007669"/>
    <property type="project" value="TreeGrafter"/>
</dbReference>
<dbReference type="Gene3D" id="3.40.1280.10">
    <property type="match status" value="1"/>
</dbReference>
<dbReference type="Proteomes" id="UP000027336">
    <property type="component" value="Unassembled WGS sequence"/>
</dbReference>
<dbReference type="CDD" id="cd18084">
    <property type="entry name" value="RsmE-like"/>
    <property type="match status" value="1"/>
</dbReference>
<gene>
    <name evidence="15" type="ORF">O99_00150</name>
</gene>
<evidence type="ECO:0000256" key="10">
    <source>
        <dbReference type="ARBA" id="ARBA00025699"/>
    </source>
</evidence>
<dbReference type="NCBIfam" id="NF008696">
    <property type="entry name" value="PRK11713.3-5"/>
    <property type="match status" value="1"/>
</dbReference>